<protein>
    <recommendedName>
        <fullName evidence="1">R13L1/DRL21-like LRR repeat region domain-containing protein</fullName>
    </recommendedName>
</protein>
<evidence type="ECO:0000313" key="2">
    <source>
        <dbReference type="EMBL" id="KAH0463330.1"/>
    </source>
</evidence>
<sequence>MEWQEIWPSHFLYFVYFKRDADRKYLSSQNWKAINELHQLRIKLLENVKDAKEVCRAKLYDKRNLTDLSLKWGEIRNILDPDLDEKVLDSL</sequence>
<dbReference type="EMBL" id="JAGFBR010000008">
    <property type="protein sequence ID" value="KAH0463330.1"/>
    <property type="molecule type" value="Genomic_DNA"/>
</dbReference>
<accession>A0AAV7H5M3</accession>
<comment type="caution">
    <text evidence="2">The sequence shown here is derived from an EMBL/GenBank/DDBJ whole genome shotgun (WGS) entry which is preliminary data.</text>
</comment>
<name>A0AAV7H5M3_DENCH</name>
<keyword evidence="3" id="KW-1185">Reference proteome</keyword>
<dbReference type="Pfam" id="PF25019">
    <property type="entry name" value="LRR_R13L1-DRL21"/>
    <property type="match status" value="1"/>
</dbReference>
<organism evidence="2 3">
    <name type="scientific">Dendrobium chrysotoxum</name>
    <name type="common">Orchid</name>
    <dbReference type="NCBI Taxonomy" id="161865"/>
    <lineage>
        <taxon>Eukaryota</taxon>
        <taxon>Viridiplantae</taxon>
        <taxon>Streptophyta</taxon>
        <taxon>Embryophyta</taxon>
        <taxon>Tracheophyta</taxon>
        <taxon>Spermatophyta</taxon>
        <taxon>Magnoliopsida</taxon>
        <taxon>Liliopsida</taxon>
        <taxon>Asparagales</taxon>
        <taxon>Orchidaceae</taxon>
        <taxon>Epidendroideae</taxon>
        <taxon>Malaxideae</taxon>
        <taxon>Dendrobiinae</taxon>
        <taxon>Dendrobium</taxon>
    </lineage>
</organism>
<dbReference type="AlphaFoldDB" id="A0AAV7H5M3"/>
<evidence type="ECO:0000313" key="3">
    <source>
        <dbReference type="Proteomes" id="UP000775213"/>
    </source>
</evidence>
<dbReference type="Proteomes" id="UP000775213">
    <property type="component" value="Unassembled WGS sequence"/>
</dbReference>
<reference evidence="2 3" key="1">
    <citation type="journal article" date="2021" name="Hortic Res">
        <title>Chromosome-scale assembly of the Dendrobium chrysotoxum genome enhances the understanding of orchid evolution.</title>
        <authorList>
            <person name="Zhang Y."/>
            <person name="Zhang G.Q."/>
            <person name="Zhang D."/>
            <person name="Liu X.D."/>
            <person name="Xu X.Y."/>
            <person name="Sun W.H."/>
            <person name="Yu X."/>
            <person name="Zhu X."/>
            <person name="Wang Z.W."/>
            <person name="Zhao X."/>
            <person name="Zhong W.Y."/>
            <person name="Chen H."/>
            <person name="Yin W.L."/>
            <person name="Huang T."/>
            <person name="Niu S.C."/>
            <person name="Liu Z.J."/>
        </authorList>
    </citation>
    <scope>NUCLEOTIDE SEQUENCE [LARGE SCALE GENOMIC DNA]</scope>
    <source>
        <strain evidence="2">Lindl</strain>
    </source>
</reference>
<evidence type="ECO:0000259" key="1">
    <source>
        <dbReference type="Pfam" id="PF25019"/>
    </source>
</evidence>
<dbReference type="InterPro" id="IPR056789">
    <property type="entry name" value="LRR_R13L1-DRL21"/>
</dbReference>
<gene>
    <name evidence="2" type="ORF">IEQ34_007912</name>
</gene>
<feature type="domain" description="R13L1/DRL21-like LRR repeat region" evidence="1">
    <location>
        <begin position="32"/>
        <end position="91"/>
    </location>
</feature>
<proteinExistence type="predicted"/>